<keyword evidence="4 7" id="KW-0812">Transmembrane</keyword>
<evidence type="ECO:0000256" key="7">
    <source>
        <dbReference type="RuleBase" id="RU363032"/>
    </source>
</evidence>
<dbReference type="EMBL" id="SMAR01000035">
    <property type="protein sequence ID" value="TCT33062.1"/>
    <property type="molecule type" value="Genomic_DNA"/>
</dbReference>
<evidence type="ECO:0000256" key="4">
    <source>
        <dbReference type="ARBA" id="ARBA00022692"/>
    </source>
</evidence>
<reference evidence="9 10" key="1">
    <citation type="submission" date="2019-03" db="EMBL/GenBank/DDBJ databases">
        <title>Freshwater and sediment microbial communities from various areas in North America, analyzing microbe dynamics in response to fracking.</title>
        <authorList>
            <person name="Lamendella R."/>
        </authorList>
    </citation>
    <scope>NUCLEOTIDE SEQUENCE [LARGE SCALE GENOMIC DNA]</scope>
    <source>
        <strain evidence="9 10">175.2</strain>
    </source>
</reference>
<dbReference type="Gene3D" id="1.10.3720.10">
    <property type="entry name" value="MetI-like"/>
    <property type="match status" value="1"/>
</dbReference>
<organism evidence="9 10">
    <name type="scientific">Martelella mediterranea</name>
    <dbReference type="NCBI Taxonomy" id="293089"/>
    <lineage>
        <taxon>Bacteria</taxon>
        <taxon>Pseudomonadati</taxon>
        <taxon>Pseudomonadota</taxon>
        <taxon>Alphaproteobacteria</taxon>
        <taxon>Hyphomicrobiales</taxon>
        <taxon>Aurantimonadaceae</taxon>
        <taxon>Martelella</taxon>
    </lineage>
</organism>
<dbReference type="GO" id="GO:0005886">
    <property type="term" value="C:plasma membrane"/>
    <property type="evidence" value="ECO:0007669"/>
    <property type="project" value="UniProtKB-SubCell"/>
</dbReference>
<dbReference type="InterPro" id="IPR051393">
    <property type="entry name" value="ABC_transporter_permease"/>
</dbReference>
<evidence type="ECO:0000313" key="10">
    <source>
        <dbReference type="Proteomes" id="UP000295097"/>
    </source>
</evidence>
<evidence type="ECO:0000256" key="6">
    <source>
        <dbReference type="ARBA" id="ARBA00023136"/>
    </source>
</evidence>
<gene>
    <name evidence="9" type="ORF">EDC90_103524</name>
</gene>
<feature type="transmembrane region" description="Helical" evidence="7">
    <location>
        <begin position="203"/>
        <end position="226"/>
    </location>
</feature>
<feature type="transmembrane region" description="Helical" evidence="7">
    <location>
        <begin position="262"/>
        <end position="283"/>
    </location>
</feature>
<evidence type="ECO:0000259" key="8">
    <source>
        <dbReference type="PROSITE" id="PS50928"/>
    </source>
</evidence>
<proteinExistence type="inferred from homology"/>
<evidence type="ECO:0000256" key="5">
    <source>
        <dbReference type="ARBA" id="ARBA00022989"/>
    </source>
</evidence>
<keyword evidence="3" id="KW-1003">Cell membrane</keyword>
<dbReference type="OrthoDB" id="7939379at2"/>
<dbReference type="InterPro" id="IPR000515">
    <property type="entry name" value="MetI-like"/>
</dbReference>
<keyword evidence="5 7" id="KW-1133">Transmembrane helix</keyword>
<dbReference type="PANTHER" id="PTHR30193:SF37">
    <property type="entry name" value="INNER MEMBRANE ABC TRANSPORTER PERMEASE PROTEIN YCJO"/>
    <property type="match status" value="1"/>
</dbReference>
<dbReference type="PROSITE" id="PS50928">
    <property type="entry name" value="ABC_TM1"/>
    <property type="match status" value="1"/>
</dbReference>
<feature type="transmembrane region" description="Helical" evidence="7">
    <location>
        <begin position="164"/>
        <end position="183"/>
    </location>
</feature>
<comment type="similarity">
    <text evidence="7">Belongs to the binding-protein-dependent transport system permease family.</text>
</comment>
<keyword evidence="6 7" id="KW-0472">Membrane</keyword>
<evidence type="ECO:0000256" key="3">
    <source>
        <dbReference type="ARBA" id="ARBA00022475"/>
    </source>
</evidence>
<feature type="transmembrane region" description="Helical" evidence="7">
    <location>
        <begin position="105"/>
        <end position="125"/>
    </location>
</feature>
<comment type="subcellular location">
    <subcellularLocation>
        <location evidence="1 7">Cell membrane</location>
        <topology evidence="1 7">Multi-pass membrane protein</topology>
    </subcellularLocation>
</comment>
<evidence type="ECO:0000256" key="2">
    <source>
        <dbReference type="ARBA" id="ARBA00022448"/>
    </source>
</evidence>
<feature type="transmembrane region" description="Helical" evidence="7">
    <location>
        <begin position="7"/>
        <end position="30"/>
    </location>
</feature>
<dbReference type="GO" id="GO:0055085">
    <property type="term" value="P:transmembrane transport"/>
    <property type="evidence" value="ECO:0007669"/>
    <property type="project" value="InterPro"/>
</dbReference>
<comment type="caution">
    <text evidence="9">The sequence shown here is derived from an EMBL/GenBank/DDBJ whole genome shotgun (WGS) entry which is preliminary data.</text>
</comment>
<protein>
    <submittedName>
        <fullName evidence="9">Raffinose/stachyose/melibiose transport system permease protein</fullName>
    </submittedName>
</protein>
<dbReference type="Pfam" id="PF00528">
    <property type="entry name" value="BPD_transp_1"/>
    <property type="match status" value="1"/>
</dbReference>
<dbReference type="AlphaFoldDB" id="A0A4R3NH52"/>
<accession>A0A4R3NH52</accession>
<name>A0A4R3NH52_9HYPH</name>
<dbReference type="InterPro" id="IPR035906">
    <property type="entry name" value="MetI-like_sf"/>
</dbReference>
<dbReference type="CDD" id="cd06261">
    <property type="entry name" value="TM_PBP2"/>
    <property type="match status" value="1"/>
</dbReference>
<feature type="domain" description="ABC transmembrane type-1" evidence="8">
    <location>
        <begin position="67"/>
        <end position="280"/>
    </location>
</feature>
<dbReference type="Proteomes" id="UP000295097">
    <property type="component" value="Unassembled WGS sequence"/>
</dbReference>
<keyword evidence="10" id="KW-1185">Reference proteome</keyword>
<keyword evidence="2 7" id="KW-0813">Transport</keyword>
<dbReference type="RefSeq" id="WP_132313759.1">
    <property type="nucleotide sequence ID" value="NZ_SMAR01000035.1"/>
</dbReference>
<evidence type="ECO:0000313" key="9">
    <source>
        <dbReference type="EMBL" id="TCT33062.1"/>
    </source>
</evidence>
<dbReference type="SUPFAM" id="SSF161098">
    <property type="entry name" value="MetI-like"/>
    <property type="match status" value="1"/>
</dbReference>
<dbReference type="PANTHER" id="PTHR30193">
    <property type="entry name" value="ABC TRANSPORTER PERMEASE PROTEIN"/>
    <property type="match status" value="1"/>
</dbReference>
<feature type="transmembrane region" description="Helical" evidence="7">
    <location>
        <begin position="71"/>
        <end position="93"/>
    </location>
</feature>
<sequence>MKILQNRVSWLIFVGPALAYYGVIVLFPILQSLWLSLFSWNGITPAKFAGLANYREMLGDRFFWEAVRHNLVYVVVVVATQILGGLLLALILLNLRRGQNLVKTLFYVPVIIVTVAIAQMFRMIYSLQPEGLINVVLSFLGLGGFTDAWLSNPHTALFAVSLPEGWRFTGLYMIIFHAALMAIPSELEDAARIEGVNELQLNWYIRLPFIRNILLLATVMATTGALRGFDIPYIINAPSGYTEIVTTYMYDKAFSSLQYGYGSAISIFIIFECVVFVLMLGVLRKLWTRRASL</sequence>
<evidence type="ECO:0000256" key="1">
    <source>
        <dbReference type="ARBA" id="ARBA00004651"/>
    </source>
</evidence>